<protein>
    <recommendedName>
        <fullName evidence="3">Glabrous enhancer-binding protein-like DBD domain-containing protein</fullName>
    </recommendedName>
</protein>
<comment type="similarity">
    <text evidence="1">Belongs to the GeBP family.</text>
</comment>
<proteinExistence type="inferred from homology"/>
<feature type="domain" description="Glabrous enhancer-binding protein-like DBD" evidence="3">
    <location>
        <begin position="49"/>
        <end position="137"/>
    </location>
</feature>
<feature type="compositionally biased region" description="Basic and acidic residues" evidence="2">
    <location>
        <begin position="1"/>
        <end position="13"/>
    </location>
</feature>
<feature type="region of interest" description="Disordered" evidence="2">
    <location>
        <begin position="1"/>
        <end position="45"/>
    </location>
</feature>
<evidence type="ECO:0000256" key="2">
    <source>
        <dbReference type="SAM" id="MobiDB-lite"/>
    </source>
</evidence>
<dbReference type="PANTHER" id="PTHR31662:SF1">
    <property type="entry name" value="OS01G0249900 PROTEIN"/>
    <property type="match status" value="1"/>
</dbReference>
<comment type="caution">
    <text evidence="4">The sequence shown here is derived from an EMBL/GenBank/DDBJ whole genome shotgun (WGS) entry which is preliminary data.</text>
</comment>
<keyword evidence="5" id="KW-1185">Reference proteome</keyword>
<name>A0AAP0J522_9MAGN</name>
<gene>
    <name evidence="4" type="ORF">Syun_016370</name>
</gene>
<evidence type="ECO:0000313" key="4">
    <source>
        <dbReference type="EMBL" id="KAK9127573.1"/>
    </source>
</evidence>
<dbReference type="InterPro" id="IPR007592">
    <property type="entry name" value="GEBP"/>
</dbReference>
<dbReference type="InterPro" id="IPR053932">
    <property type="entry name" value="GeBP-like_DBD"/>
</dbReference>
<dbReference type="EMBL" id="JBBNAF010000007">
    <property type="protein sequence ID" value="KAK9127573.1"/>
    <property type="molecule type" value="Genomic_DNA"/>
</dbReference>
<dbReference type="Proteomes" id="UP001420932">
    <property type="component" value="Unassembled WGS sequence"/>
</dbReference>
<evidence type="ECO:0000256" key="1">
    <source>
        <dbReference type="ARBA" id="ARBA00010820"/>
    </source>
</evidence>
<evidence type="ECO:0000313" key="5">
    <source>
        <dbReference type="Proteomes" id="UP001420932"/>
    </source>
</evidence>
<accession>A0AAP0J522</accession>
<dbReference type="GO" id="GO:0006355">
    <property type="term" value="P:regulation of DNA-templated transcription"/>
    <property type="evidence" value="ECO:0007669"/>
    <property type="project" value="InterPro"/>
</dbReference>
<reference evidence="4 5" key="1">
    <citation type="submission" date="2024-01" db="EMBL/GenBank/DDBJ databases">
        <title>Genome assemblies of Stephania.</title>
        <authorList>
            <person name="Yang L."/>
        </authorList>
    </citation>
    <scope>NUCLEOTIDE SEQUENCE [LARGE SCALE GENOMIC DNA]</scope>
    <source>
        <strain evidence="4">YNDBR</strain>
        <tissue evidence="4">Leaf</tissue>
    </source>
</reference>
<dbReference type="GO" id="GO:0005634">
    <property type="term" value="C:nucleus"/>
    <property type="evidence" value="ECO:0007669"/>
    <property type="project" value="TreeGrafter"/>
</dbReference>
<sequence>MQESKQQRQDRKSSSKTRRQRIMRQLGLSPPIGSPFAPSNDDKKRRVCQRVFSEQDKIHLLQTILSMRGVSGSPSKISMSALFDRVGDSLSCVITLSQLRNKVSHLRHIYEKQVSTNAQFKNPHEQEVFEVSHKIWGGEVANIGCANDGSSSMAPTKERSTGDLEKKYPHLMEEASRLPATAKSGLGRLSSLESERLNERWRAQQIEEAKVLSKRGELIQEINSLILEAIEVQQE</sequence>
<dbReference type="Pfam" id="PF04504">
    <property type="entry name" value="GeBP-like_DBD"/>
    <property type="match status" value="1"/>
</dbReference>
<dbReference type="PANTHER" id="PTHR31662">
    <property type="entry name" value="BNAANNG10740D PROTEIN-RELATED"/>
    <property type="match status" value="1"/>
</dbReference>
<evidence type="ECO:0000259" key="3">
    <source>
        <dbReference type="Pfam" id="PF04504"/>
    </source>
</evidence>
<organism evidence="4 5">
    <name type="scientific">Stephania yunnanensis</name>
    <dbReference type="NCBI Taxonomy" id="152371"/>
    <lineage>
        <taxon>Eukaryota</taxon>
        <taxon>Viridiplantae</taxon>
        <taxon>Streptophyta</taxon>
        <taxon>Embryophyta</taxon>
        <taxon>Tracheophyta</taxon>
        <taxon>Spermatophyta</taxon>
        <taxon>Magnoliopsida</taxon>
        <taxon>Ranunculales</taxon>
        <taxon>Menispermaceae</taxon>
        <taxon>Menispermoideae</taxon>
        <taxon>Cissampelideae</taxon>
        <taxon>Stephania</taxon>
    </lineage>
</organism>
<dbReference type="AlphaFoldDB" id="A0AAP0J522"/>